<dbReference type="GO" id="GO:0006310">
    <property type="term" value="P:DNA recombination"/>
    <property type="evidence" value="ECO:0007669"/>
    <property type="project" value="UniProtKB-KW"/>
</dbReference>
<dbReference type="Pfam" id="PF02735">
    <property type="entry name" value="Ku"/>
    <property type="match status" value="1"/>
</dbReference>
<accession>A0A1K2F6M9</accession>
<evidence type="ECO:0000256" key="1">
    <source>
        <dbReference type="ARBA" id="ARBA00023125"/>
    </source>
</evidence>
<name>A0A1K2F6M9_STRAR</name>
<dbReference type="PANTHER" id="PTHR41251:SF1">
    <property type="entry name" value="NON-HOMOLOGOUS END JOINING PROTEIN KU"/>
    <property type="match status" value="1"/>
</dbReference>
<reference evidence="4 5" key="1">
    <citation type="submission" date="2016-11" db="EMBL/GenBank/DDBJ databases">
        <authorList>
            <person name="Jaros S."/>
            <person name="Januszkiewicz K."/>
            <person name="Wedrychowicz H."/>
        </authorList>
    </citation>
    <scope>NUCLEOTIDE SEQUENCE [LARGE SCALE GENOMIC DNA]</scope>
    <source>
        <strain evidence="4 5">OK807</strain>
    </source>
</reference>
<dbReference type="InterPro" id="IPR006164">
    <property type="entry name" value="DNA_bd_Ku70/Ku80"/>
</dbReference>
<evidence type="ECO:0000256" key="2">
    <source>
        <dbReference type="ARBA" id="ARBA00023172"/>
    </source>
</evidence>
<dbReference type="SUPFAM" id="SSF100939">
    <property type="entry name" value="SPOC domain-like"/>
    <property type="match status" value="1"/>
</dbReference>
<dbReference type="GO" id="GO:0016705">
    <property type="term" value="F:oxidoreductase activity, acting on paired donors, with incorporation or reduction of molecular oxygen"/>
    <property type="evidence" value="ECO:0007669"/>
    <property type="project" value="InterPro"/>
</dbReference>
<keyword evidence="2" id="KW-0233">DNA recombination</keyword>
<dbReference type="RefSeq" id="WP_409000736.1">
    <property type="nucleotide sequence ID" value="NZ_CP108276.1"/>
</dbReference>
<sequence length="220" mass="23988">MPRPLWTGAISFGLVSIPIKVISATEDRSVHFHQVHLEDMGRVRTRKVCSIEDEVVPQQDQLRLVRWLTGRMGVGGHGTCDLDGCDHLRAGQRAGRPVHRGRGPYGPLPVCYDTDRDAAVARAHDQFRWSVGSWKVNAELPGPAGFARVSQFVRPDDIANSIPCGDDVGTFVEAVCPYAEAGFTEIALAQPAVTISSRSSTGRRSPCCPPCVISESRSRQ</sequence>
<dbReference type="EMBL" id="FPJO01000032">
    <property type="protein sequence ID" value="SFY42916.1"/>
    <property type="molecule type" value="Genomic_DNA"/>
</dbReference>
<evidence type="ECO:0000259" key="3">
    <source>
        <dbReference type="Pfam" id="PF02735"/>
    </source>
</evidence>
<keyword evidence="1" id="KW-0238">DNA-binding</keyword>
<organism evidence="4 5">
    <name type="scientific">Streptomyces atratus</name>
    <dbReference type="NCBI Taxonomy" id="1893"/>
    <lineage>
        <taxon>Bacteria</taxon>
        <taxon>Bacillati</taxon>
        <taxon>Actinomycetota</taxon>
        <taxon>Actinomycetes</taxon>
        <taxon>Kitasatosporales</taxon>
        <taxon>Streptomycetaceae</taxon>
        <taxon>Streptomyces</taxon>
    </lineage>
</organism>
<evidence type="ECO:0000313" key="4">
    <source>
        <dbReference type="EMBL" id="SFY42916.1"/>
    </source>
</evidence>
<dbReference type="PANTHER" id="PTHR41251">
    <property type="entry name" value="NON-HOMOLOGOUS END JOINING PROTEIN KU"/>
    <property type="match status" value="1"/>
</dbReference>
<dbReference type="AlphaFoldDB" id="A0A1K2F6M9"/>
<dbReference type="Proteomes" id="UP000181909">
    <property type="component" value="Unassembled WGS sequence"/>
</dbReference>
<dbReference type="InterPro" id="IPR036661">
    <property type="entry name" value="Luciferase-like_sf"/>
</dbReference>
<dbReference type="GO" id="GO:0006303">
    <property type="term" value="P:double-strand break repair via nonhomologous end joining"/>
    <property type="evidence" value="ECO:0007669"/>
    <property type="project" value="InterPro"/>
</dbReference>
<protein>
    <recommendedName>
        <fullName evidence="3">Ku domain-containing protein</fullName>
    </recommendedName>
</protein>
<dbReference type="GO" id="GO:0003690">
    <property type="term" value="F:double-stranded DNA binding"/>
    <property type="evidence" value="ECO:0007669"/>
    <property type="project" value="TreeGrafter"/>
</dbReference>
<dbReference type="STRING" id="1893.SAMN02787144_103266"/>
<gene>
    <name evidence="4" type="ORF">SAMN02787144_103266</name>
</gene>
<dbReference type="SUPFAM" id="SSF51679">
    <property type="entry name" value="Bacterial luciferase-like"/>
    <property type="match status" value="1"/>
</dbReference>
<evidence type="ECO:0000313" key="5">
    <source>
        <dbReference type="Proteomes" id="UP000181909"/>
    </source>
</evidence>
<dbReference type="InterPro" id="IPR009187">
    <property type="entry name" value="Prok_Ku"/>
</dbReference>
<proteinExistence type="predicted"/>
<feature type="domain" description="Ku" evidence="3">
    <location>
        <begin position="11"/>
        <end position="66"/>
    </location>
</feature>
<dbReference type="InterPro" id="IPR016194">
    <property type="entry name" value="SPOC-like_C_dom_sf"/>
</dbReference>